<dbReference type="AlphaFoldDB" id="A0A7C4TG58"/>
<feature type="repeat" description="TPR" evidence="3">
    <location>
        <begin position="327"/>
        <end position="360"/>
    </location>
</feature>
<keyword evidence="1" id="KW-0677">Repeat</keyword>
<dbReference type="SMART" id="SM00028">
    <property type="entry name" value="TPR"/>
    <property type="match status" value="17"/>
</dbReference>
<dbReference type="Gene3D" id="1.25.40.10">
    <property type="entry name" value="Tetratricopeptide repeat domain"/>
    <property type="match status" value="6"/>
</dbReference>
<dbReference type="Pfam" id="PF13432">
    <property type="entry name" value="TPR_16"/>
    <property type="match status" value="2"/>
</dbReference>
<dbReference type="InterPro" id="IPR019734">
    <property type="entry name" value="TPR_rpt"/>
</dbReference>
<feature type="repeat" description="TPR" evidence="3">
    <location>
        <begin position="737"/>
        <end position="770"/>
    </location>
</feature>
<feature type="repeat" description="TPR" evidence="3">
    <location>
        <begin position="90"/>
        <end position="123"/>
    </location>
</feature>
<gene>
    <name evidence="4" type="ORF">ENV60_02685</name>
</gene>
<dbReference type="PROSITE" id="PS50293">
    <property type="entry name" value="TPR_REGION"/>
    <property type="match status" value="2"/>
</dbReference>
<evidence type="ECO:0000256" key="3">
    <source>
        <dbReference type="PROSITE-ProRule" id="PRU00339"/>
    </source>
</evidence>
<feature type="repeat" description="TPR" evidence="3">
    <location>
        <begin position="455"/>
        <end position="488"/>
    </location>
</feature>
<dbReference type="PROSITE" id="PS50005">
    <property type="entry name" value="TPR"/>
    <property type="match status" value="11"/>
</dbReference>
<dbReference type="GO" id="GO:0097363">
    <property type="term" value="F:protein O-acetylglucosaminyltransferase activity"/>
    <property type="evidence" value="ECO:0007669"/>
    <property type="project" value="TreeGrafter"/>
</dbReference>
<feature type="repeat" description="TPR" evidence="3">
    <location>
        <begin position="157"/>
        <end position="190"/>
    </location>
</feature>
<dbReference type="InterPro" id="IPR013105">
    <property type="entry name" value="TPR_2"/>
</dbReference>
<feature type="repeat" description="TPR" evidence="3">
    <location>
        <begin position="293"/>
        <end position="326"/>
    </location>
</feature>
<dbReference type="SUPFAM" id="SSF48452">
    <property type="entry name" value="TPR-like"/>
    <property type="match status" value="4"/>
</dbReference>
<dbReference type="PANTHER" id="PTHR44366:SF1">
    <property type="entry name" value="UDP-N-ACETYLGLUCOSAMINE--PEPTIDE N-ACETYLGLUCOSAMINYLTRANSFERASE 110 KDA SUBUNIT"/>
    <property type="match status" value="1"/>
</dbReference>
<feature type="repeat" description="TPR" evidence="3">
    <location>
        <begin position="421"/>
        <end position="454"/>
    </location>
</feature>
<dbReference type="Pfam" id="PF07719">
    <property type="entry name" value="TPR_2"/>
    <property type="match status" value="1"/>
</dbReference>
<feature type="repeat" description="TPR" evidence="3">
    <location>
        <begin position="533"/>
        <end position="566"/>
    </location>
</feature>
<evidence type="ECO:0000256" key="1">
    <source>
        <dbReference type="ARBA" id="ARBA00022737"/>
    </source>
</evidence>
<dbReference type="InterPro" id="IPR011990">
    <property type="entry name" value="TPR-like_helical_dom_sf"/>
</dbReference>
<feature type="repeat" description="TPR" evidence="3">
    <location>
        <begin position="191"/>
        <end position="224"/>
    </location>
</feature>
<organism evidence="4">
    <name type="scientific">candidate division WOR-3 bacterium</name>
    <dbReference type="NCBI Taxonomy" id="2052148"/>
    <lineage>
        <taxon>Bacteria</taxon>
        <taxon>Bacteria division WOR-3</taxon>
    </lineage>
</organism>
<keyword evidence="2 3" id="KW-0802">TPR repeat</keyword>
<dbReference type="InterPro" id="IPR037919">
    <property type="entry name" value="OGT"/>
</dbReference>
<proteinExistence type="predicted"/>
<feature type="repeat" description="TPR" evidence="3">
    <location>
        <begin position="259"/>
        <end position="292"/>
    </location>
</feature>
<dbReference type="Pfam" id="PF13181">
    <property type="entry name" value="TPR_8"/>
    <property type="match status" value="2"/>
</dbReference>
<dbReference type="Pfam" id="PF13174">
    <property type="entry name" value="TPR_6"/>
    <property type="match status" value="1"/>
</dbReference>
<evidence type="ECO:0000313" key="4">
    <source>
        <dbReference type="EMBL" id="HGV97185.1"/>
    </source>
</evidence>
<comment type="caution">
    <text evidence="4">The sequence shown here is derived from an EMBL/GenBank/DDBJ whole genome shotgun (WGS) entry which is preliminary data.</text>
</comment>
<sequence>MISPEEYKILKSFAERIPDNDPGAHNNLAVVYYNKGLYEEAIAELEKALSIDPNFLLARNNLEIILKKSGKLEDKVKELAHRIEAEPFDEIKTLELADTYRKLNRYSQAIIFYRKVLDFNPGSYEAHFGLGLTLKSLGKYDDALEEIKKSLEIKISPEGYRVLGEIYFNKGAVDLAIKNFQESLLLEPNSPETHFFLGFAYGEKGKHKEGREEIRKAIELNPALAQFEPNLPIEIKEHRTHLDFLKEQLGVPKAAVNEFQAHKNLGLTYRNKGLFAEAKREFDECLKLNKNDVDLFVYLGEISIFLGKLDDAASYFNEGLKLDPYQPKCANGLGLVFLKKNDYKEAQDWFEKSLAWDKSLLSALNNLAVVQILQNNFDDAINNFIKAKNMGNEEARYNLGIYYLKKGDYETILKLFNGEGIDDIFMRGVVFSELGRDEEAIASFQKIIAHSPNYSGAYYNLGFLLMKIGRFEEGLSYIRKGMEIEPNYERDKYRLSIAPELYEFGLFYHLPKFEEKLVEEVEEIFPKLEVPRPEDFILEAEAQLKFGNLEKALEMVDAALKINPEMVEAIILKGKILLQSNNPEDAINLLNSYTQKHPTDVESQLALAGFLKSLGRLKDAREKYYHLLELQNDNPQYLKEIAELSFLLDEIDEASITYHKLYSMDDRDIAANLGLLKVSLKKKELEKAKLYVDFLEKEGVDSFEFNLYGGIYWLEKNERERARGYLKRAIELEPSKPLPYYHLGLLLVNEGKFDEACSNWKKALLLSPDEELSNKISYCLRITMEMMEFLKKAV</sequence>
<dbReference type="Pfam" id="PF00515">
    <property type="entry name" value="TPR_1"/>
    <property type="match status" value="1"/>
</dbReference>
<dbReference type="EMBL" id="DTGZ01000046">
    <property type="protein sequence ID" value="HGV97185.1"/>
    <property type="molecule type" value="Genomic_DNA"/>
</dbReference>
<reference evidence="4" key="1">
    <citation type="journal article" date="2020" name="mSystems">
        <title>Genome- and Community-Level Interaction Insights into Carbon Utilization and Element Cycling Functions of Hydrothermarchaeota in Hydrothermal Sediment.</title>
        <authorList>
            <person name="Zhou Z."/>
            <person name="Liu Y."/>
            <person name="Xu W."/>
            <person name="Pan J."/>
            <person name="Luo Z.H."/>
            <person name="Li M."/>
        </authorList>
    </citation>
    <scope>NUCLEOTIDE SEQUENCE [LARGE SCALE GENOMIC DNA]</scope>
    <source>
        <strain evidence="4">SpSt-774</strain>
    </source>
</reference>
<dbReference type="Pfam" id="PF13414">
    <property type="entry name" value="TPR_11"/>
    <property type="match status" value="1"/>
</dbReference>
<feature type="repeat" description="TPR" evidence="3">
    <location>
        <begin position="22"/>
        <end position="55"/>
    </location>
</feature>
<dbReference type="Pfam" id="PF14559">
    <property type="entry name" value="TPR_19"/>
    <property type="match status" value="1"/>
</dbReference>
<evidence type="ECO:0000256" key="2">
    <source>
        <dbReference type="ARBA" id="ARBA00022803"/>
    </source>
</evidence>
<dbReference type="PANTHER" id="PTHR44366">
    <property type="entry name" value="UDP-N-ACETYLGLUCOSAMINE--PEPTIDE N-ACETYLGLUCOSAMINYLTRANSFERASE 110 KDA SUBUNIT"/>
    <property type="match status" value="1"/>
</dbReference>
<accession>A0A7C4TG58</accession>
<name>A0A7C4TG58_UNCW3</name>
<protein>
    <submittedName>
        <fullName evidence="4">Tetratricopeptide repeat protein</fullName>
    </submittedName>
</protein>
<dbReference type="GO" id="GO:0006493">
    <property type="term" value="P:protein O-linked glycosylation"/>
    <property type="evidence" value="ECO:0007669"/>
    <property type="project" value="InterPro"/>
</dbReference>